<name>A0A563TXU3_9SPHI</name>
<evidence type="ECO:0000313" key="2">
    <source>
        <dbReference type="Proteomes" id="UP000318010"/>
    </source>
</evidence>
<dbReference type="OrthoDB" id="1036397at2"/>
<dbReference type="InterPro" id="IPR036163">
    <property type="entry name" value="HMA_dom_sf"/>
</dbReference>
<dbReference type="GO" id="GO:0046872">
    <property type="term" value="F:metal ion binding"/>
    <property type="evidence" value="ECO:0007669"/>
    <property type="project" value="InterPro"/>
</dbReference>
<dbReference type="AlphaFoldDB" id="A0A563TXU3"/>
<organism evidence="1 2">
    <name type="scientific">Mucilaginibacter achroorhodeus</name>
    <dbReference type="NCBI Taxonomy" id="2599294"/>
    <lineage>
        <taxon>Bacteria</taxon>
        <taxon>Pseudomonadati</taxon>
        <taxon>Bacteroidota</taxon>
        <taxon>Sphingobacteriia</taxon>
        <taxon>Sphingobacteriales</taxon>
        <taxon>Sphingobacteriaceae</taxon>
        <taxon>Mucilaginibacter</taxon>
    </lineage>
</organism>
<comment type="caution">
    <text evidence="1">The sequence shown here is derived from an EMBL/GenBank/DDBJ whole genome shotgun (WGS) entry which is preliminary data.</text>
</comment>
<keyword evidence="2" id="KW-1185">Reference proteome</keyword>
<sequence length="74" mass="8570">MEGFEHILLFKTNINCDSDKQLLHTLLDNDHAVESWSIDMEDEDCVLRIISPTIGHRQIIQLLNKHGHQCCELT</sequence>
<gene>
    <name evidence="1" type="ORF">FPZ42_18200</name>
</gene>
<protein>
    <submittedName>
        <fullName evidence="1">Uncharacterized protein</fullName>
    </submittedName>
</protein>
<dbReference type="SUPFAM" id="SSF55008">
    <property type="entry name" value="HMA, heavy metal-associated domain"/>
    <property type="match status" value="1"/>
</dbReference>
<reference evidence="1 2" key="1">
    <citation type="submission" date="2019-07" db="EMBL/GenBank/DDBJ databases">
        <authorList>
            <person name="Kim J."/>
        </authorList>
    </citation>
    <scope>NUCLEOTIDE SEQUENCE [LARGE SCALE GENOMIC DNA]</scope>
    <source>
        <strain evidence="1 2">MJ1a</strain>
    </source>
</reference>
<accession>A0A563TXU3</accession>
<dbReference type="Proteomes" id="UP000318010">
    <property type="component" value="Unassembled WGS sequence"/>
</dbReference>
<dbReference type="EMBL" id="VOEI01000008">
    <property type="protein sequence ID" value="TWR23940.1"/>
    <property type="molecule type" value="Genomic_DNA"/>
</dbReference>
<evidence type="ECO:0000313" key="1">
    <source>
        <dbReference type="EMBL" id="TWR23940.1"/>
    </source>
</evidence>
<proteinExistence type="predicted"/>
<dbReference type="RefSeq" id="WP_146273296.1">
    <property type="nucleotide sequence ID" value="NZ_VOEI01000008.1"/>
</dbReference>